<keyword evidence="1" id="KW-0812">Transmembrane</keyword>
<feature type="transmembrane region" description="Helical" evidence="1">
    <location>
        <begin position="134"/>
        <end position="158"/>
    </location>
</feature>
<dbReference type="Proteomes" id="UP000583944">
    <property type="component" value="Unassembled WGS sequence"/>
</dbReference>
<gene>
    <name evidence="2" type="ORF">ECC02_001429</name>
</gene>
<proteinExistence type="predicted"/>
<evidence type="ECO:0000313" key="2">
    <source>
        <dbReference type="EMBL" id="KAF5225665.1"/>
    </source>
</evidence>
<feature type="transmembrane region" description="Helical" evidence="1">
    <location>
        <begin position="178"/>
        <end position="201"/>
    </location>
</feature>
<dbReference type="AlphaFoldDB" id="A0A7J6YG82"/>
<organism evidence="2 3">
    <name type="scientific">Trypanosoma cruzi</name>
    <dbReference type="NCBI Taxonomy" id="5693"/>
    <lineage>
        <taxon>Eukaryota</taxon>
        <taxon>Discoba</taxon>
        <taxon>Euglenozoa</taxon>
        <taxon>Kinetoplastea</taxon>
        <taxon>Metakinetoplastina</taxon>
        <taxon>Trypanosomatida</taxon>
        <taxon>Trypanosomatidae</taxon>
        <taxon>Trypanosoma</taxon>
        <taxon>Schizotrypanum</taxon>
    </lineage>
</organism>
<comment type="caution">
    <text evidence="2">The sequence shown here is derived from an EMBL/GenBank/DDBJ whole genome shotgun (WGS) entry which is preliminary data.</text>
</comment>
<name>A0A7J6YG82_TRYCR</name>
<accession>A0A7J6YG82</accession>
<dbReference type="EMBL" id="JABDHM010000006">
    <property type="protein sequence ID" value="KAF5225665.1"/>
    <property type="molecule type" value="Genomic_DNA"/>
</dbReference>
<evidence type="ECO:0000313" key="3">
    <source>
        <dbReference type="Proteomes" id="UP000583944"/>
    </source>
</evidence>
<feature type="transmembrane region" description="Helical" evidence="1">
    <location>
        <begin position="207"/>
        <end position="231"/>
    </location>
</feature>
<keyword evidence="1" id="KW-1133">Transmembrane helix</keyword>
<sequence length="288" mass="32918">MNGGGRGEKNKGTRIEGHVDFYPLSIAKIRVFYFYILLINNPECCTRTHTHTHRCIILLLFHFCTNLLQGGKMFDRETQTPESQVGAQLRIHFRGLSRRMGLVAVAVALLSILNGCSYYLYWRPLFAYNSSPPVALYATIAGVFFLFIMTQGIIQIALRTMIEHISSSRREREIRRCYFFFVLALLPATSGQLSLYANGWIKASETNAVICIFTISLNLFCILCSLAHAWVSICVHWIHMGVFRAALEKRAERRNSWEKQLAYIISTVKLPASSPYLDPHRPSVETWM</sequence>
<reference evidence="2 3" key="1">
    <citation type="journal article" date="2019" name="Genome Biol. Evol.">
        <title>Nanopore Sequencing Significantly Improves Genome Assembly of the Protozoan Parasite Trypanosoma cruzi.</title>
        <authorList>
            <person name="Diaz-Viraque F."/>
            <person name="Pita S."/>
            <person name="Greif G."/>
            <person name="de Souza R.C.M."/>
            <person name="Iraola G."/>
            <person name="Robello C."/>
        </authorList>
    </citation>
    <scope>NUCLEOTIDE SEQUENCE [LARGE SCALE GENOMIC DNA]</scope>
    <source>
        <strain evidence="2 3">Berenice</strain>
    </source>
</reference>
<evidence type="ECO:0000256" key="1">
    <source>
        <dbReference type="SAM" id="Phobius"/>
    </source>
</evidence>
<keyword evidence="1" id="KW-0472">Membrane</keyword>
<protein>
    <submittedName>
        <fullName evidence="2">Uncharacterized protein</fullName>
    </submittedName>
</protein>
<feature type="transmembrane region" description="Helical" evidence="1">
    <location>
        <begin position="100"/>
        <end position="122"/>
    </location>
</feature>
<dbReference type="VEuPathDB" id="TriTrypDB:ECC02_001429"/>